<keyword evidence="1" id="KW-0812">Transmembrane</keyword>
<feature type="domain" description="VWFA" evidence="2">
    <location>
        <begin position="94"/>
        <end position="288"/>
    </location>
</feature>
<name>A0A4R6MBL7_9GAMM</name>
<evidence type="ECO:0000313" key="4">
    <source>
        <dbReference type="Proteomes" id="UP000294656"/>
    </source>
</evidence>
<organism evidence="3 4">
    <name type="scientific">Marinomonas balearica</name>
    <dbReference type="NCBI Taxonomy" id="491947"/>
    <lineage>
        <taxon>Bacteria</taxon>
        <taxon>Pseudomonadati</taxon>
        <taxon>Pseudomonadota</taxon>
        <taxon>Gammaproteobacteria</taxon>
        <taxon>Oceanospirillales</taxon>
        <taxon>Oceanospirillaceae</taxon>
        <taxon>Marinomonas</taxon>
    </lineage>
</organism>
<feature type="transmembrane region" description="Helical" evidence="1">
    <location>
        <begin position="63"/>
        <end position="81"/>
    </location>
</feature>
<sequence>MIEFEWPWIFLLLPAPLVLIWIKLRSLSSSRHHSETYWWSQHALPGTATPSNHTKSWLKTTNILLLISWFSLIVALARPVWIGSPTQITPSGRDLFVALDLSGSMQISDLQYQGRSVNRLAISKHVLSDFMDKRQGDRIGIIVFGTKAFLQAPLSFDISTVKQLIQETQIGFAGDKTAIGDAIGLGIKQLSELPSEKKVLILMTDGANTAGKVSPVQAANFAAEQGVTIHTIGIGADQMEVQGFFGPKTVNPSEDLDEATLDNIAHLTGGNYYRAKSTSDLEAIYDAINDIEPTPSEDLWQRPKDSLFVWFAILSGLLALGTIVNKGKVTLRWKTLK</sequence>
<dbReference type="InterPro" id="IPR050768">
    <property type="entry name" value="UPF0353/GerABKA_families"/>
</dbReference>
<reference evidence="3 4" key="1">
    <citation type="submission" date="2019-03" db="EMBL/GenBank/DDBJ databases">
        <title>Genomic Encyclopedia of Type Strains, Phase III (KMG-III): the genomes of soil and plant-associated and newly described type strains.</title>
        <authorList>
            <person name="Whitman W."/>
        </authorList>
    </citation>
    <scope>NUCLEOTIDE SEQUENCE [LARGE SCALE GENOMIC DNA]</scope>
    <source>
        <strain evidence="3 4">CECT 7378</strain>
    </source>
</reference>
<proteinExistence type="predicted"/>
<dbReference type="InterPro" id="IPR002035">
    <property type="entry name" value="VWF_A"/>
</dbReference>
<dbReference type="Gene3D" id="3.40.50.410">
    <property type="entry name" value="von Willebrand factor, type A domain"/>
    <property type="match status" value="1"/>
</dbReference>
<comment type="caution">
    <text evidence="3">The sequence shown here is derived from an EMBL/GenBank/DDBJ whole genome shotgun (WGS) entry which is preliminary data.</text>
</comment>
<protein>
    <submittedName>
        <fullName evidence="3">Ca-activated chloride channel family protein</fullName>
    </submittedName>
</protein>
<dbReference type="Proteomes" id="UP000294656">
    <property type="component" value="Unassembled WGS sequence"/>
</dbReference>
<feature type="transmembrane region" description="Helical" evidence="1">
    <location>
        <begin position="307"/>
        <end position="324"/>
    </location>
</feature>
<dbReference type="PROSITE" id="PS50234">
    <property type="entry name" value="VWFA"/>
    <property type="match status" value="1"/>
</dbReference>
<keyword evidence="4" id="KW-1185">Reference proteome</keyword>
<dbReference type="EMBL" id="SNXC01000010">
    <property type="protein sequence ID" value="TDO99001.1"/>
    <property type="molecule type" value="Genomic_DNA"/>
</dbReference>
<keyword evidence="1" id="KW-1133">Transmembrane helix</keyword>
<evidence type="ECO:0000256" key="1">
    <source>
        <dbReference type="SAM" id="Phobius"/>
    </source>
</evidence>
<dbReference type="AlphaFoldDB" id="A0A4R6MBL7"/>
<dbReference type="Pfam" id="PF00092">
    <property type="entry name" value="VWA"/>
    <property type="match status" value="1"/>
</dbReference>
<dbReference type="OrthoDB" id="6206554at2"/>
<dbReference type="RefSeq" id="WP_133503210.1">
    <property type="nucleotide sequence ID" value="NZ_SNXC01000010.1"/>
</dbReference>
<evidence type="ECO:0000313" key="3">
    <source>
        <dbReference type="EMBL" id="TDO99001.1"/>
    </source>
</evidence>
<feature type="transmembrane region" description="Helical" evidence="1">
    <location>
        <begin position="6"/>
        <end position="24"/>
    </location>
</feature>
<accession>A0A4R6MBL7</accession>
<keyword evidence="1" id="KW-0472">Membrane</keyword>
<evidence type="ECO:0000259" key="2">
    <source>
        <dbReference type="PROSITE" id="PS50234"/>
    </source>
</evidence>
<dbReference type="SUPFAM" id="SSF53300">
    <property type="entry name" value="vWA-like"/>
    <property type="match status" value="1"/>
</dbReference>
<gene>
    <name evidence="3" type="ORF">DFP79_1425</name>
</gene>
<dbReference type="SMART" id="SM00327">
    <property type="entry name" value="VWA"/>
    <property type="match status" value="1"/>
</dbReference>
<dbReference type="PANTHER" id="PTHR22550">
    <property type="entry name" value="SPORE GERMINATION PROTEIN"/>
    <property type="match status" value="1"/>
</dbReference>
<dbReference type="PANTHER" id="PTHR22550:SF18">
    <property type="entry name" value="VWFA DOMAIN-CONTAINING PROTEIN"/>
    <property type="match status" value="1"/>
</dbReference>
<dbReference type="InterPro" id="IPR036465">
    <property type="entry name" value="vWFA_dom_sf"/>
</dbReference>